<dbReference type="PROSITE" id="PS00409">
    <property type="entry name" value="PROKAR_NTER_METHYL"/>
    <property type="match status" value="1"/>
</dbReference>
<organism evidence="2 3">
    <name type="scientific">Aromatoleum tolulyticum</name>
    <dbReference type="NCBI Taxonomy" id="34027"/>
    <lineage>
        <taxon>Bacteria</taxon>
        <taxon>Pseudomonadati</taxon>
        <taxon>Pseudomonadota</taxon>
        <taxon>Betaproteobacteria</taxon>
        <taxon>Rhodocyclales</taxon>
        <taxon>Rhodocyclaceae</taxon>
        <taxon>Aromatoleum</taxon>
    </lineage>
</organism>
<evidence type="ECO:0000313" key="2">
    <source>
        <dbReference type="EMBL" id="SIR55659.1"/>
    </source>
</evidence>
<dbReference type="GO" id="GO:0015627">
    <property type="term" value="C:type II protein secretion system complex"/>
    <property type="evidence" value="ECO:0007669"/>
    <property type="project" value="InterPro"/>
</dbReference>
<dbReference type="Proteomes" id="UP000186819">
    <property type="component" value="Unassembled WGS sequence"/>
</dbReference>
<dbReference type="NCBIfam" id="TIGR02532">
    <property type="entry name" value="IV_pilin_GFxxxE"/>
    <property type="match status" value="1"/>
</dbReference>
<dbReference type="SUPFAM" id="SSF54523">
    <property type="entry name" value="Pili subunits"/>
    <property type="match status" value="1"/>
</dbReference>
<dbReference type="InterPro" id="IPR000983">
    <property type="entry name" value="Bac_GSPG_pilin"/>
</dbReference>
<dbReference type="OrthoDB" id="9790526at2"/>
<proteinExistence type="predicted"/>
<evidence type="ECO:0000256" key="1">
    <source>
        <dbReference type="ARBA" id="ARBA00022481"/>
    </source>
</evidence>
<dbReference type="InterPro" id="IPR045584">
    <property type="entry name" value="Pilin-like"/>
</dbReference>
<reference evidence="3" key="1">
    <citation type="submission" date="2017-01" db="EMBL/GenBank/DDBJ databases">
        <authorList>
            <person name="Varghese N."/>
            <person name="Submissions S."/>
        </authorList>
    </citation>
    <scope>NUCLEOTIDE SEQUENCE [LARGE SCALE GENOMIC DNA]</scope>
    <source>
        <strain evidence="3">ATCC 51758</strain>
    </source>
</reference>
<dbReference type="AlphaFoldDB" id="A0A1N7BWD3"/>
<dbReference type="RefSeq" id="WP_076604121.1">
    <property type="nucleotide sequence ID" value="NZ_FTMD01000020.1"/>
</dbReference>
<sequence length="156" mass="17145">MRRARGFSLVEVVITVAIVALLASIAAPLTETVVRRGKEQELKSALYRIRDAIDAYKLAADSGQIDKLADASGYPPTLRVLADGVRDVRNAEGRRIYFLRSIPRDPFAAPELPPEDTWGLRAYDSPPDNPRAGADVFDVFSLASGEGMNGVPYRQW</sequence>
<dbReference type="EMBL" id="FTMD01000020">
    <property type="protein sequence ID" value="SIR55659.1"/>
    <property type="molecule type" value="Genomic_DNA"/>
</dbReference>
<dbReference type="Gene3D" id="3.30.700.10">
    <property type="entry name" value="Glycoprotein, Type 4 Pilin"/>
    <property type="match status" value="1"/>
</dbReference>
<evidence type="ECO:0000313" key="3">
    <source>
        <dbReference type="Proteomes" id="UP000186819"/>
    </source>
</evidence>
<accession>A0A1N7BWD3</accession>
<protein>
    <submittedName>
        <fullName evidence="2">General secretion pathway protein G</fullName>
    </submittedName>
</protein>
<name>A0A1N7BWD3_9RHOO</name>
<dbReference type="GO" id="GO:0015628">
    <property type="term" value="P:protein secretion by the type II secretion system"/>
    <property type="evidence" value="ECO:0007669"/>
    <property type="project" value="InterPro"/>
</dbReference>
<dbReference type="STRING" id="34027.SAMN05421829_12016"/>
<dbReference type="InterPro" id="IPR012902">
    <property type="entry name" value="N_methyl_site"/>
</dbReference>
<keyword evidence="1" id="KW-0488">Methylation</keyword>
<keyword evidence="3" id="KW-1185">Reference proteome</keyword>
<gene>
    <name evidence="2" type="ORF">SAMN05421829_12016</name>
</gene>
<dbReference type="PRINTS" id="PR00813">
    <property type="entry name" value="BCTERIALGSPG"/>
</dbReference>
<dbReference type="Pfam" id="PF07963">
    <property type="entry name" value="N_methyl"/>
    <property type="match status" value="1"/>
</dbReference>